<dbReference type="RefSeq" id="WP_074965827.1">
    <property type="nucleotide sequence ID" value="NZ_CBCRYP010000002.1"/>
</dbReference>
<dbReference type="EMBL" id="FOPU01000001">
    <property type="protein sequence ID" value="SFH10320.1"/>
    <property type="molecule type" value="Genomic_DNA"/>
</dbReference>
<reference evidence="1 2" key="1">
    <citation type="submission" date="2016-10" db="EMBL/GenBank/DDBJ databases">
        <authorList>
            <person name="de Groot N.N."/>
        </authorList>
    </citation>
    <scope>NUCLEOTIDE SEQUENCE [LARGE SCALE GENOMIC DNA]</scope>
    <source>
        <strain evidence="1 2">DSM 8537</strain>
    </source>
</reference>
<proteinExistence type="predicted"/>
<dbReference type="Pfam" id="PF11836">
    <property type="entry name" value="Phage_TAC_11"/>
    <property type="match status" value="1"/>
</dbReference>
<protein>
    <submittedName>
        <fullName evidence="1">Phage tail tube protein, GTA-gp10</fullName>
    </submittedName>
</protein>
<dbReference type="Proteomes" id="UP000183635">
    <property type="component" value="Unassembled WGS sequence"/>
</dbReference>
<name>A0A1I2X9W0_9RHOB</name>
<dbReference type="STRING" id="34004.SAMN04488021_101181"/>
<sequence>MVNPLAGEVEVVLDGRAHVAKLTLGALAVLEAELGAESMIALVERFESGRFSSRDVLAVLVAGLRGGGWAGGMDELIATEFKGGPVGAAHAAAALLARAFRIEGT</sequence>
<dbReference type="AlphaFoldDB" id="A0A1I2X9W0"/>
<gene>
    <name evidence="1" type="ORF">SAMN04488021_101181</name>
</gene>
<organism evidence="1 2">
    <name type="scientific">Paracoccus aminovorans</name>
    <dbReference type="NCBI Taxonomy" id="34004"/>
    <lineage>
        <taxon>Bacteria</taxon>
        <taxon>Pseudomonadati</taxon>
        <taxon>Pseudomonadota</taxon>
        <taxon>Alphaproteobacteria</taxon>
        <taxon>Rhodobacterales</taxon>
        <taxon>Paracoccaceae</taxon>
        <taxon>Paracoccus</taxon>
    </lineage>
</organism>
<accession>A0A1I2X9W0</accession>
<evidence type="ECO:0000313" key="2">
    <source>
        <dbReference type="Proteomes" id="UP000183635"/>
    </source>
</evidence>
<keyword evidence="2" id="KW-1185">Reference proteome</keyword>
<evidence type="ECO:0000313" key="1">
    <source>
        <dbReference type="EMBL" id="SFH10320.1"/>
    </source>
</evidence>
<dbReference type="InterPro" id="IPR021791">
    <property type="entry name" value="Phage_TAC_11"/>
</dbReference>